<sequence>MNAQLLNPFTIDIPDSVSSTLSTAECSTLLFNHGSSTLAGQYLAVGRNDGYITIWDIETKSVLRLLAGHVRPVTGLTWSNRNRYLASCAGDWNVIVWDLAAKSSIGPVLRQEAAGEPISSGGSGTGEGLDPRLPFASERKKTIRFDCAVVSVQFAPESSGRLIVVLASQEAYLVDVRDKVRLRKQRSPNAKVQVEDVDCAPRRIALTTATMQANTDKDETATAAAGITAARFTPDSRFIVAGTSKGSLLIFDATSGDLLDEQKTLSTSSGVKELAFDAAGKFLVVNCNDRAIRIVSVSTTTDPSHIQSDTTEPVRPSKRLRPTTLSLTLLHKIQDMIQRTAWNNIGFSPSSDYIFAGAAHKASHNVYIWDRSSGTLSKILEGPKDWSIGVDWHPSRPMLASASNTGAIYVWFTPTEEIWSAYAPGFEELEENMEYEEREDEFDFIDGKGDMDRLRQEEQEAAYVRVCEGEVRGVRRKGGVLVGDVEGLLGLGAEERSREREALGMVVKRLDDLCFDSGWKTLETITNGNKTDEMVVDGGKEERLLEYTLLDDDESDVFVIPPRLEIDFSEFHDDHI</sequence>
<dbReference type="OrthoDB" id="196858at2759"/>
<proteinExistence type="predicted"/>
<accession>A0A127ZDT5</accession>
<keyword evidence="4" id="KW-0539">Nucleus</keyword>
<keyword evidence="3" id="KW-0677">Repeat</keyword>
<dbReference type="InterPro" id="IPR015943">
    <property type="entry name" value="WD40/YVTN_repeat-like_dom_sf"/>
</dbReference>
<dbReference type="AlphaFoldDB" id="A0A127ZDT5"/>
<dbReference type="SUPFAM" id="SSF50978">
    <property type="entry name" value="WD40 repeat-like"/>
    <property type="match status" value="1"/>
</dbReference>
<evidence type="ECO:0000256" key="4">
    <source>
        <dbReference type="ARBA" id="ARBA00023242"/>
    </source>
</evidence>
<name>A0A127ZDT5_9BASI</name>
<evidence type="ECO:0000256" key="1">
    <source>
        <dbReference type="ARBA" id="ARBA00004123"/>
    </source>
</evidence>
<dbReference type="InterPro" id="IPR037850">
    <property type="entry name" value="RBBP5/Swd1"/>
</dbReference>
<feature type="repeat" description="WD" evidence="5">
    <location>
        <begin position="40"/>
        <end position="65"/>
    </location>
</feature>
<dbReference type="Pfam" id="PF00400">
    <property type="entry name" value="WD40"/>
    <property type="match status" value="3"/>
</dbReference>
<comment type="subcellular location">
    <subcellularLocation>
        <location evidence="1">Nucleus</location>
    </subcellularLocation>
</comment>
<dbReference type="GO" id="GO:0048188">
    <property type="term" value="C:Set1C/COMPASS complex"/>
    <property type="evidence" value="ECO:0007669"/>
    <property type="project" value="InterPro"/>
</dbReference>
<dbReference type="PROSITE" id="PS00678">
    <property type="entry name" value="WD_REPEATS_1"/>
    <property type="match status" value="1"/>
</dbReference>
<dbReference type="PROSITE" id="PS50294">
    <property type="entry name" value="WD_REPEATS_REGION"/>
    <property type="match status" value="1"/>
</dbReference>
<gene>
    <name evidence="6" type="ORF">SPSC_02406</name>
</gene>
<dbReference type="SMART" id="SM00320">
    <property type="entry name" value="WD40"/>
    <property type="match status" value="7"/>
</dbReference>
<evidence type="ECO:0000256" key="2">
    <source>
        <dbReference type="ARBA" id="ARBA00022574"/>
    </source>
</evidence>
<dbReference type="InterPro" id="IPR019775">
    <property type="entry name" value="WD40_repeat_CS"/>
</dbReference>
<reference evidence="6" key="1">
    <citation type="submission" date="2014-06" db="EMBL/GenBank/DDBJ databases">
        <authorList>
            <person name="Ju J."/>
            <person name="Zhang J."/>
        </authorList>
    </citation>
    <scope>NUCLEOTIDE SEQUENCE</scope>
    <source>
        <strain evidence="6">SscI8</strain>
    </source>
</reference>
<organism evidence="6">
    <name type="scientific">Sporisorium scitamineum</name>
    <dbReference type="NCBI Taxonomy" id="49012"/>
    <lineage>
        <taxon>Eukaryota</taxon>
        <taxon>Fungi</taxon>
        <taxon>Dikarya</taxon>
        <taxon>Basidiomycota</taxon>
        <taxon>Ustilaginomycotina</taxon>
        <taxon>Ustilaginomycetes</taxon>
        <taxon>Ustilaginales</taxon>
        <taxon>Ustilaginaceae</taxon>
        <taxon>Sporisorium</taxon>
    </lineage>
</organism>
<evidence type="ECO:0000256" key="5">
    <source>
        <dbReference type="PROSITE-ProRule" id="PRU00221"/>
    </source>
</evidence>
<feature type="repeat" description="WD" evidence="5">
    <location>
        <begin position="66"/>
        <end position="107"/>
    </location>
</feature>
<dbReference type="PANTHER" id="PTHR44040:SF1">
    <property type="entry name" value="RETINOBLASTOMA-BINDING PROTEIN 5"/>
    <property type="match status" value="1"/>
</dbReference>
<dbReference type="EMBL" id="LK056664">
    <property type="protein sequence ID" value="CDU23777.1"/>
    <property type="molecule type" value="Genomic_DNA"/>
</dbReference>
<keyword evidence="2 5" id="KW-0853">WD repeat</keyword>
<protein>
    <submittedName>
        <fullName evidence="6">Related to SWD1-subunit of the COMPASS complex</fullName>
    </submittedName>
</protein>
<dbReference type="InterPro" id="IPR036322">
    <property type="entry name" value="WD40_repeat_dom_sf"/>
</dbReference>
<dbReference type="InterPro" id="IPR001680">
    <property type="entry name" value="WD40_rpt"/>
</dbReference>
<evidence type="ECO:0000256" key="3">
    <source>
        <dbReference type="ARBA" id="ARBA00022737"/>
    </source>
</evidence>
<dbReference type="PROSITE" id="PS50082">
    <property type="entry name" value="WD_REPEATS_2"/>
    <property type="match status" value="2"/>
</dbReference>
<evidence type="ECO:0000313" key="6">
    <source>
        <dbReference type="EMBL" id="CDU23777.1"/>
    </source>
</evidence>
<dbReference type="PANTHER" id="PTHR44040">
    <property type="entry name" value="RETINOBLASTOMA-BINDING PROTEIN 5"/>
    <property type="match status" value="1"/>
</dbReference>
<dbReference type="Gene3D" id="2.130.10.10">
    <property type="entry name" value="YVTN repeat-like/Quinoprotein amine dehydrogenase"/>
    <property type="match status" value="2"/>
</dbReference>